<dbReference type="AlphaFoldDB" id="A0A9D5B939"/>
<keyword evidence="2" id="KW-0472">Membrane</keyword>
<comment type="subcellular location">
    <subcellularLocation>
        <location evidence="1">Endomembrane system</location>
    </subcellularLocation>
</comment>
<keyword evidence="5" id="KW-1185">Reference proteome</keyword>
<dbReference type="GO" id="GO:0005771">
    <property type="term" value="C:multivesicular body"/>
    <property type="evidence" value="ECO:0007669"/>
    <property type="project" value="TreeGrafter"/>
</dbReference>
<dbReference type="InterPro" id="IPR023175">
    <property type="entry name" value="Vta1/CALS_N_sf"/>
</dbReference>
<evidence type="ECO:0000313" key="5">
    <source>
        <dbReference type="Proteomes" id="UP001058974"/>
    </source>
</evidence>
<dbReference type="Proteomes" id="UP001058974">
    <property type="component" value="Chromosome 2"/>
</dbReference>
<evidence type="ECO:0000259" key="3">
    <source>
        <dbReference type="Pfam" id="PF04652"/>
    </source>
</evidence>
<accession>A0A9D5B939</accession>
<dbReference type="Pfam" id="PF04652">
    <property type="entry name" value="Vta1"/>
    <property type="match status" value="1"/>
</dbReference>
<gene>
    <name evidence="4" type="ORF">KIW84_021290</name>
</gene>
<proteinExistence type="predicted"/>
<reference evidence="4 5" key="1">
    <citation type="journal article" date="2022" name="Nat. Genet.">
        <title>Improved pea reference genome and pan-genome highlight genomic features and evolutionary characteristics.</title>
        <authorList>
            <person name="Yang T."/>
            <person name="Liu R."/>
            <person name="Luo Y."/>
            <person name="Hu S."/>
            <person name="Wang D."/>
            <person name="Wang C."/>
            <person name="Pandey M.K."/>
            <person name="Ge S."/>
            <person name="Xu Q."/>
            <person name="Li N."/>
            <person name="Li G."/>
            <person name="Huang Y."/>
            <person name="Saxena R.K."/>
            <person name="Ji Y."/>
            <person name="Li M."/>
            <person name="Yan X."/>
            <person name="He Y."/>
            <person name="Liu Y."/>
            <person name="Wang X."/>
            <person name="Xiang C."/>
            <person name="Varshney R.K."/>
            <person name="Ding H."/>
            <person name="Gao S."/>
            <person name="Zong X."/>
        </authorList>
    </citation>
    <scope>NUCLEOTIDE SEQUENCE [LARGE SCALE GENOMIC DNA]</scope>
    <source>
        <strain evidence="4 5">cv. Zhongwan 6</strain>
    </source>
</reference>
<dbReference type="PANTHER" id="PTHR46009:SF1">
    <property type="entry name" value="VACUOLAR PROTEIN SORTING-ASSOCIATED PROTEIN VTA1 HOMOLOG"/>
    <property type="match status" value="1"/>
</dbReference>
<dbReference type="GO" id="GO:0032511">
    <property type="term" value="P:late endosome to vacuole transport via multivesicular body sorting pathway"/>
    <property type="evidence" value="ECO:0007669"/>
    <property type="project" value="InterPro"/>
</dbReference>
<organism evidence="4 5">
    <name type="scientific">Pisum sativum</name>
    <name type="common">Garden pea</name>
    <name type="synonym">Lathyrus oleraceus</name>
    <dbReference type="NCBI Taxonomy" id="3888"/>
    <lineage>
        <taxon>Eukaryota</taxon>
        <taxon>Viridiplantae</taxon>
        <taxon>Streptophyta</taxon>
        <taxon>Embryophyta</taxon>
        <taxon>Tracheophyta</taxon>
        <taxon>Spermatophyta</taxon>
        <taxon>Magnoliopsida</taxon>
        <taxon>eudicotyledons</taxon>
        <taxon>Gunneridae</taxon>
        <taxon>Pentapetalae</taxon>
        <taxon>rosids</taxon>
        <taxon>fabids</taxon>
        <taxon>Fabales</taxon>
        <taxon>Fabaceae</taxon>
        <taxon>Papilionoideae</taxon>
        <taxon>50 kb inversion clade</taxon>
        <taxon>NPAAA clade</taxon>
        <taxon>Hologalegina</taxon>
        <taxon>IRL clade</taxon>
        <taxon>Fabeae</taxon>
        <taxon>Lathyrus</taxon>
    </lineage>
</organism>
<sequence length="246" mass="28038">MSSRAGPSESQGPVMQRRITRTQTAGNLGEAIFDSEVVPSSLVEISPILRVANEVEKTHPRVAYLCRFYTFEKAHRLDPTSSGRGVRQFKNALLQRLERENDPTLQGRIKKSDASDRAQLTEAYQTANVLFEVLKAVNMTQSMEVDRDILETQDKVAEKTEILVPYNILPLDLDSANQAIMRFPEIQAAVFALRNTRGLAWPKDYKKRKDEDILDLAWGNVWVTDAQATKSYPNFNLIWNWIIEKI</sequence>
<evidence type="ECO:0000256" key="1">
    <source>
        <dbReference type="ARBA" id="ARBA00004308"/>
    </source>
</evidence>
<protein>
    <submittedName>
        <fullName evidence="4">Callose synthase 3</fullName>
    </submittedName>
</protein>
<dbReference type="InterPro" id="IPR039431">
    <property type="entry name" value="Vta1/CALS_N"/>
</dbReference>
<dbReference type="InterPro" id="IPR044538">
    <property type="entry name" value="Vta1-like"/>
</dbReference>
<dbReference type="Gene3D" id="1.25.40.270">
    <property type="entry name" value="Vacuolar protein sorting-associated protein vta1"/>
    <property type="match status" value="1"/>
</dbReference>
<feature type="domain" description="Vta1/callose synthase N-terminal" evidence="3">
    <location>
        <begin position="45"/>
        <end position="100"/>
    </location>
</feature>
<dbReference type="Gramene" id="Psat02G0129000-T1">
    <property type="protein sequence ID" value="KAI5434391.1"/>
    <property type="gene ID" value="KIW84_021290"/>
</dbReference>
<name>A0A9D5B939_PEA</name>
<evidence type="ECO:0000256" key="2">
    <source>
        <dbReference type="ARBA" id="ARBA00023136"/>
    </source>
</evidence>
<evidence type="ECO:0000313" key="4">
    <source>
        <dbReference type="EMBL" id="KAI5434391.1"/>
    </source>
</evidence>
<dbReference type="EMBL" id="JAMSHJ010000002">
    <property type="protein sequence ID" value="KAI5434391.1"/>
    <property type="molecule type" value="Genomic_DNA"/>
</dbReference>
<comment type="caution">
    <text evidence="4">The sequence shown here is derived from an EMBL/GenBank/DDBJ whole genome shotgun (WGS) entry which is preliminary data.</text>
</comment>
<dbReference type="PANTHER" id="PTHR46009">
    <property type="entry name" value="VACUOLAR PROTEIN SORTING-ASSOCIATED PROTEIN VTA1 HOMOLOG"/>
    <property type="match status" value="1"/>
</dbReference>